<dbReference type="AlphaFoldDB" id="A0A0P1HCK5"/>
<protein>
    <submittedName>
        <fullName evidence="3">DUF1127 domain-containing protein</fullName>
    </submittedName>
</protein>
<dbReference type="InterPro" id="IPR009506">
    <property type="entry name" value="YjiS-like"/>
</dbReference>
<name>A0A0P1HCK5_9RHOB</name>
<gene>
    <name evidence="3" type="ORF">K3718_17760</name>
    <name evidence="2" type="ORF">PHA8399_03504</name>
</gene>
<dbReference type="EMBL" id="CYSR01000031">
    <property type="protein sequence ID" value="CUI01363.1"/>
    <property type="molecule type" value="Genomic_DNA"/>
</dbReference>
<dbReference type="Pfam" id="PF06568">
    <property type="entry name" value="YjiS-like"/>
    <property type="match status" value="1"/>
</dbReference>
<sequence>MTTANIHAPLGAVTVLRVVDAVANVKTAIVEWYVARETRKVLAQLTDAQLRDIGLDRSDIAKF</sequence>
<proteinExistence type="predicted"/>
<organism evidence="2 4">
    <name type="scientific">Leisingera aquaemixtae</name>
    <dbReference type="NCBI Taxonomy" id="1396826"/>
    <lineage>
        <taxon>Bacteria</taxon>
        <taxon>Pseudomonadati</taxon>
        <taxon>Pseudomonadota</taxon>
        <taxon>Alphaproteobacteria</taxon>
        <taxon>Rhodobacterales</taxon>
        <taxon>Roseobacteraceae</taxon>
        <taxon>Leisingera</taxon>
    </lineage>
</organism>
<dbReference type="Proteomes" id="UP000051326">
    <property type="component" value="Unassembled WGS sequence"/>
</dbReference>
<dbReference type="EMBL" id="CP081051">
    <property type="protein sequence ID" value="UWQ41344.1"/>
    <property type="molecule type" value="Genomic_DNA"/>
</dbReference>
<evidence type="ECO:0000313" key="4">
    <source>
        <dbReference type="Proteomes" id="UP000051326"/>
    </source>
</evidence>
<evidence type="ECO:0000313" key="3">
    <source>
        <dbReference type="EMBL" id="UWQ41344.1"/>
    </source>
</evidence>
<accession>A0A0P1HCK5</accession>
<evidence type="ECO:0000313" key="2">
    <source>
        <dbReference type="EMBL" id="CUI01363.1"/>
    </source>
</evidence>
<dbReference type="Proteomes" id="UP001058514">
    <property type="component" value="Chromosome"/>
</dbReference>
<keyword evidence="5" id="KW-1185">Reference proteome</keyword>
<feature type="domain" description="YjiS-like" evidence="1">
    <location>
        <begin position="28"/>
        <end position="60"/>
    </location>
</feature>
<reference evidence="2 4" key="1">
    <citation type="submission" date="2015-09" db="EMBL/GenBank/DDBJ databases">
        <authorList>
            <consortium name="Swine Surveillance"/>
        </authorList>
    </citation>
    <scope>NUCLEOTIDE SEQUENCE [LARGE SCALE GENOMIC DNA]</scope>
    <source>
        <strain evidence="2 4">CECT 8399</strain>
    </source>
</reference>
<dbReference type="RefSeq" id="WP_008555919.1">
    <property type="nucleotide sequence ID" value="NZ_CP041159.1"/>
</dbReference>
<reference evidence="3" key="2">
    <citation type="submission" date="2021-08" db="EMBL/GenBank/DDBJ databases">
        <authorList>
            <person name="Nwanade C."/>
            <person name="Wang M."/>
            <person name="Masoudi A."/>
            <person name="Yu Z."/>
            <person name="Liu J."/>
        </authorList>
    </citation>
    <scope>NUCLEOTIDE SEQUENCE</scope>
    <source>
        <strain evidence="3">S166</strain>
    </source>
</reference>
<evidence type="ECO:0000313" key="5">
    <source>
        <dbReference type="Proteomes" id="UP001058514"/>
    </source>
</evidence>
<evidence type="ECO:0000259" key="1">
    <source>
        <dbReference type="Pfam" id="PF06568"/>
    </source>
</evidence>